<evidence type="ECO:0000313" key="3">
    <source>
        <dbReference type="Proteomes" id="UP000005629"/>
    </source>
</evidence>
<evidence type="ECO:0000256" key="1">
    <source>
        <dbReference type="SAM" id="Phobius"/>
    </source>
</evidence>
<feature type="transmembrane region" description="Helical" evidence="1">
    <location>
        <begin position="72"/>
        <end position="92"/>
    </location>
</feature>
<proteinExistence type="predicted"/>
<dbReference type="RefSeq" id="WP_014030689.1">
    <property type="nucleotide sequence ID" value="NC_015943.1"/>
</dbReference>
<accession>G0HZL7</accession>
<dbReference type="eggNOG" id="arCOG10837">
    <property type="taxonomic scope" value="Archaea"/>
</dbReference>
<keyword evidence="1" id="KW-1133">Transmembrane helix</keyword>
<dbReference type="Proteomes" id="UP000005629">
    <property type="component" value="Chromosome II"/>
</dbReference>
<keyword evidence="1" id="KW-0812">Transmembrane</keyword>
<keyword evidence="1" id="KW-0472">Membrane</keyword>
<dbReference type="GeneID" id="23802898"/>
<dbReference type="HOGENOM" id="CLU_180501_0_0_2"/>
<reference evidence="2 3" key="1">
    <citation type="journal article" date="2011" name="J. Bacteriol.">
        <title>Complete genome sequence of Haloarcula hispanica, a model haloarchaeon for studying genetics, metabolism, and virus-host interaction.</title>
        <authorList>
            <person name="Liu H."/>
            <person name="Wu Z."/>
            <person name="Li M."/>
            <person name="Zhang F."/>
            <person name="Zheng H."/>
            <person name="Han J."/>
            <person name="Liu J."/>
            <person name="Zhou J."/>
            <person name="Wang S."/>
            <person name="Xiang H."/>
        </authorList>
    </citation>
    <scope>NUCLEOTIDE SEQUENCE [LARGE SCALE GENOMIC DNA]</scope>
    <source>
        <strain evidence="3">ATCC 33960 / DSM 4426 / JCM 8911 / NBRC 102182 / NCIMB 2187 / VKM B-1755</strain>
    </source>
</reference>
<dbReference type="AlphaFoldDB" id="G0HZL7"/>
<feature type="transmembrane region" description="Helical" evidence="1">
    <location>
        <begin position="43"/>
        <end position="60"/>
    </location>
</feature>
<dbReference type="EMBL" id="CP002922">
    <property type="protein sequence ID" value="AEM58812.1"/>
    <property type="molecule type" value="Genomic_DNA"/>
</dbReference>
<evidence type="ECO:0000313" key="2">
    <source>
        <dbReference type="EMBL" id="AEM58812.1"/>
    </source>
</evidence>
<dbReference type="KEGG" id="hhi:HAH_4137"/>
<name>G0HZL7_HALHT</name>
<sequence>MPSIIDKTLFGESSRRLALVNLCGALLLAGQQGYYVVVEGATPFYAILFLIVGMAFSGIAESLPEPRRRAAGVLRLTALVVLVSMLIIMIVTPELLTN</sequence>
<dbReference type="Pfam" id="PF26041">
    <property type="entry name" value="DUF8011"/>
    <property type="match status" value="1"/>
</dbReference>
<protein>
    <submittedName>
        <fullName evidence="2">Uncharacterized protein</fullName>
    </submittedName>
</protein>
<gene>
    <name evidence="2" type="ordered locus">HAH_4137</name>
</gene>
<dbReference type="InterPro" id="IPR058324">
    <property type="entry name" value="DUF8011"/>
</dbReference>
<organism evidence="2 3">
    <name type="scientific">Haloarcula hispanica (strain ATCC 33960 / DSM 4426 / JCM 8911 / NBRC 102182 / NCIMB 2187 / VKM B-1755)</name>
    <dbReference type="NCBI Taxonomy" id="634497"/>
    <lineage>
        <taxon>Archaea</taxon>
        <taxon>Methanobacteriati</taxon>
        <taxon>Methanobacteriota</taxon>
        <taxon>Stenosarchaea group</taxon>
        <taxon>Halobacteria</taxon>
        <taxon>Halobacteriales</taxon>
        <taxon>Haloarculaceae</taxon>
        <taxon>Haloarcula</taxon>
    </lineage>
</organism>
<dbReference type="OrthoDB" id="351217at2157"/>